<sequence length="215" mass="24746">MYKAFIGRNHYFVALDIGKKRMQWYAFSKEANDSHIPSTGNKNKVLEAYGDWCDEVVRTIVNTEEHMIIRRPIHDIDMLHTWGKGRVILLGDAAHAMLPSLGQGGSLAIEDCYWLVTELRNQAEKNPFSLVSLEDLTMVFRRFEKKRMFRVSTMHSICRITSALTSFYSTHLNISPLPFFNHSAIKVKHPSFILSSTLLKFVLPKLMDWVVVGQE</sequence>
<evidence type="ECO:0000313" key="2">
    <source>
        <dbReference type="EMBL" id="KAL3633880.1"/>
    </source>
</evidence>
<accession>A0ABD3CYY1</accession>
<keyword evidence="3" id="KW-1185">Reference proteome</keyword>
<protein>
    <recommendedName>
        <fullName evidence="1">FAD-binding domain-containing protein</fullName>
    </recommendedName>
</protein>
<evidence type="ECO:0000259" key="1">
    <source>
        <dbReference type="Pfam" id="PF01494"/>
    </source>
</evidence>
<dbReference type="AlphaFoldDB" id="A0ABD3CYY1"/>
<name>A0ABD3CYY1_9LAMI</name>
<reference evidence="3" key="1">
    <citation type="journal article" date="2024" name="IScience">
        <title>Strigolactones Initiate the Formation of Haustorium-like Structures in Castilleja.</title>
        <authorList>
            <person name="Buerger M."/>
            <person name="Peterson D."/>
            <person name="Chory J."/>
        </authorList>
    </citation>
    <scope>NUCLEOTIDE SEQUENCE [LARGE SCALE GENOMIC DNA]</scope>
</reference>
<dbReference type="InterPro" id="IPR036188">
    <property type="entry name" value="FAD/NAD-bd_sf"/>
</dbReference>
<dbReference type="Pfam" id="PF01494">
    <property type="entry name" value="FAD_binding_3"/>
    <property type="match status" value="1"/>
</dbReference>
<proteinExistence type="predicted"/>
<gene>
    <name evidence="2" type="ORF">CASFOL_022642</name>
</gene>
<dbReference type="Proteomes" id="UP001632038">
    <property type="component" value="Unassembled WGS sequence"/>
</dbReference>
<organism evidence="2 3">
    <name type="scientific">Castilleja foliolosa</name>
    <dbReference type="NCBI Taxonomy" id="1961234"/>
    <lineage>
        <taxon>Eukaryota</taxon>
        <taxon>Viridiplantae</taxon>
        <taxon>Streptophyta</taxon>
        <taxon>Embryophyta</taxon>
        <taxon>Tracheophyta</taxon>
        <taxon>Spermatophyta</taxon>
        <taxon>Magnoliopsida</taxon>
        <taxon>eudicotyledons</taxon>
        <taxon>Gunneridae</taxon>
        <taxon>Pentapetalae</taxon>
        <taxon>asterids</taxon>
        <taxon>lamiids</taxon>
        <taxon>Lamiales</taxon>
        <taxon>Orobanchaceae</taxon>
        <taxon>Pedicularideae</taxon>
        <taxon>Castillejinae</taxon>
        <taxon>Castilleja</taxon>
    </lineage>
</organism>
<dbReference type="PRINTS" id="PR00420">
    <property type="entry name" value="RNGMNOXGNASE"/>
</dbReference>
<dbReference type="Gene3D" id="3.50.50.60">
    <property type="entry name" value="FAD/NAD(P)-binding domain"/>
    <property type="match status" value="1"/>
</dbReference>
<feature type="domain" description="FAD-binding" evidence="1">
    <location>
        <begin position="78"/>
        <end position="119"/>
    </location>
</feature>
<dbReference type="PANTHER" id="PTHR46496:SF6">
    <property type="entry name" value="ZEAXANTHIN EPOXIDASE, CHLOROPLASTIC-LIKE ISOFORM X1"/>
    <property type="match status" value="1"/>
</dbReference>
<dbReference type="EMBL" id="JAVIJP010000029">
    <property type="protein sequence ID" value="KAL3633880.1"/>
    <property type="molecule type" value="Genomic_DNA"/>
</dbReference>
<dbReference type="PANTHER" id="PTHR46496">
    <property type="match status" value="1"/>
</dbReference>
<evidence type="ECO:0000313" key="3">
    <source>
        <dbReference type="Proteomes" id="UP001632038"/>
    </source>
</evidence>
<dbReference type="SUPFAM" id="SSF51905">
    <property type="entry name" value="FAD/NAD(P)-binding domain"/>
    <property type="match status" value="1"/>
</dbReference>
<comment type="caution">
    <text evidence="2">The sequence shown here is derived from an EMBL/GenBank/DDBJ whole genome shotgun (WGS) entry which is preliminary data.</text>
</comment>
<dbReference type="InterPro" id="IPR002938">
    <property type="entry name" value="FAD-bd"/>
</dbReference>